<comment type="caution">
    <text evidence="2">The sequence shown here is derived from an EMBL/GenBank/DDBJ whole genome shotgun (WGS) entry which is preliminary data.</text>
</comment>
<name>A0A2N5VPY3_9BASI</name>
<gene>
    <name evidence="2" type="ORF">PCASD_02111</name>
</gene>
<organism evidence="2 3">
    <name type="scientific">Puccinia coronata f. sp. avenae</name>
    <dbReference type="NCBI Taxonomy" id="200324"/>
    <lineage>
        <taxon>Eukaryota</taxon>
        <taxon>Fungi</taxon>
        <taxon>Dikarya</taxon>
        <taxon>Basidiomycota</taxon>
        <taxon>Pucciniomycotina</taxon>
        <taxon>Pucciniomycetes</taxon>
        <taxon>Pucciniales</taxon>
        <taxon>Pucciniaceae</taxon>
        <taxon>Puccinia</taxon>
    </lineage>
</organism>
<evidence type="ECO:0000313" key="2">
    <source>
        <dbReference type="EMBL" id="PLW52027.1"/>
    </source>
</evidence>
<evidence type="ECO:0000313" key="3">
    <source>
        <dbReference type="Proteomes" id="UP000235392"/>
    </source>
</evidence>
<sequence>MTTPGPAFANAWTPRQFGETTSPTPAAACRPHTDQVLTTLAACTLASSHWQTAGNGPPPRKDGS</sequence>
<dbReference type="Proteomes" id="UP000235392">
    <property type="component" value="Unassembled WGS sequence"/>
</dbReference>
<accession>A0A2N5VPY3</accession>
<dbReference type="EMBL" id="PGCI01000002">
    <property type="protein sequence ID" value="PLW52027.1"/>
    <property type="molecule type" value="Genomic_DNA"/>
</dbReference>
<dbReference type="AlphaFoldDB" id="A0A2N5VPY3"/>
<reference evidence="2 3" key="1">
    <citation type="submission" date="2017-11" db="EMBL/GenBank/DDBJ databases">
        <title>De novo assembly and phasing of dikaryotic genomes from two isolates of Puccinia coronata f. sp. avenae, the causal agent of oat crown rust.</title>
        <authorList>
            <person name="Miller M.E."/>
            <person name="Zhang Y."/>
            <person name="Omidvar V."/>
            <person name="Sperschneider J."/>
            <person name="Schwessinger B."/>
            <person name="Raley C."/>
            <person name="Palmer J.M."/>
            <person name="Garnica D."/>
            <person name="Upadhyaya N."/>
            <person name="Rathjen J."/>
            <person name="Taylor J.M."/>
            <person name="Park R.F."/>
            <person name="Dodds P.N."/>
            <person name="Hirsch C.D."/>
            <person name="Kianian S.F."/>
            <person name="Figueroa M."/>
        </authorList>
    </citation>
    <scope>NUCLEOTIDE SEQUENCE [LARGE SCALE GENOMIC DNA]</scope>
    <source>
        <strain evidence="2">12SD80</strain>
    </source>
</reference>
<evidence type="ECO:0000256" key="1">
    <source>
        <dbReference type="SAM" id="MobiDB-lite"/>
    </source>
</evidence>
<feature type="region of interest" description="Disordered" evidence="1">
    <location>
        <begin position="1"/>
        <end position="28"/>
    </location>
</feature>
<proteinExistence type="predicted"/>
<protein>
    <submittedName>
        <fullName evidence="2">Uncharacterized protein</fullName>
    </submittedName>
</protein>